<evidence type="ECO:0000256" key="1">
    <source>
        <dbReference type="SAM" id="Phobius"/>
    </source>
</evidence>
<dbReference type="OrthoDB" id="3340520at2759"/>
<accession>A0A2T2P3N2</accession>
<dbReference type="AlphaFoldDB" id="A0A2T2P3N2"/>
<keyword evidence="1" id="KW-0812">Transmembrane</keyword>
<reference evidence="2 3" key="1">
    <citation type="journal article" date="2018" name="Front. Microbiol.">
        <title>Genome-Wide Analysis of Corynespora cassiicola Leaf Fall Disease Putative Effectors.</title>
        <authorList>
            <person name="Lopez D."/>
            <person name="Ribeiro S."/>
            <person name="Label P."/>
            <person name="Fumanal B."/>
            <person name="Venisse J.S."/>
            <person name="Kohler A."/>
            <person name="de Oliveira R.R."/>
            <person name="Labutti K."/>
            <person name="Lipzen A."/>
            <person name="Lail K."/>
            <person name="Bauer D."/>
            <person name="Ohm R.A."/>
            <person name="Barry K.W."/>
            <person name="Spatafora J."/>
            <person name="Grigoriev I.V."/>
            <person name="Martin F.M."/>
            <person name="Pujade-Renaud V."/>
        </authorList>
    </citation>
    <scope>NUCLEOTIDE SEQUENCE [LARGE SCALE GENOMIC DNA]</scope>
    <source>
        <strain evidence="2 3">Philippines</strain>
    </source>
</reference>
<dbReference type="PANTHER" id="PTHR33973">
    <property type="entry name" value="OS07G0153300 PROTEIN"/>
    <property type="match status" value="1"/>
</dbReference>
<proteinExistence type="predicted"/>
<gene>
    <name evidence="2" type="ORF">BS50DRAFT_544660</name>
</gene>
<keyword evidence="1" id="KW-1133">Transmembrane helix</keyword>
<feature type="transmembrane region" description="Helical" evidence="1">
    <location>
        <begin position="12"/>
        <end position="35"/>
    </location>
</feature>
<dbReference type="PANTHER" id="PTHR33973:SF4">
    <property type="entry name" value="OS07G0153300 PROTEIN"/>
    <property type="match status" value="1"/>
</dbReference>
<evidence type="ECO:0008006" key="4">
    <source>
        <dbReference type="Google" id="ProtNLM"/>
    </source>
</evidence>
<keyword evidence="3" id="KW-1185">Reference proteome</keyword>
<sequence length="698" mass="79598">MEVRRWDLWRRGLVGVGVNALVFWSCGGAAAVRAWPAVLGVWGMGGAWRLRHGDQTVWTDGLFFTLANLALLRQEVVAAVFKSWVPWERWLALASIGMFVYCARRSEHGASKELPDGVLGWNVEYPSSRIFPCRTTHARVFPKRHAFGYSYLLYGLPIVPIGTRAGEDVTDGRDRVVGSWWLKVKADDYLERGYGELGFYGKLKKFLRERGVQDTEWSYAYLITAPRFFGYSFNPVSFWYVYDPTHELQKMILEVNNTFGERRMYLLDGACPPSPPRSSTSEDSVASLPDLLKEKFTDKWLKDFHVSPFNSRKGSYALKALNPFPYPRCSVPKVDNTITLKSSKDHAKIVARVYTTSEPLDPQNMGLTGAIRFVGGWWWVGLVTFPRILKEAFKLFFARKLHVWFRPEVLSSSVGRIPSSTEVTLQTVFQDYLGYLVNQMEQGFAIDLHTAIPDHPKALVATTHRHGLAFPDNKLELRVISPGFYSRFIHYAHTSEAFDREALFTDEKNRTAWISQPELLVKVLLGRSPPREKYSIPGERSYLDELRWTFLKKIRCPPAEPAYPVTPKPTEFDVDDIRKPSFSDMDRFVRGPEGRQHAGIYRRTATKVFLAQRFTLGFTEVVDLFDFLLRLFLSYVGSKKLAALVQHVSQHGCGHSTIPGNSREVCPGNQGNAEWWWISGAGLWVCSCHVYGLIKGYR</sequence>
<dbReference type="Pfam" id="PF07103">
    <property type="entry name" value="DUF1365"/>
    <property type="match status" value="1"/>
</dbReference>
<evidence type="ECO:0000313" key="3">
    <source>
        <dbReference type="Proteomes" id="UP000240883"/>
    </source>
</evidence>
<organism evidence="2 3">
    <name type="scientific">Corynespora cassiicola Philippines</name>
    <dbReference type="NCBI Taxonomy" id="1448308"/>
    <lineage>
        <taxon>Eukaryota</taxon>
        <taxon>Fungi</taxon>
        <taxon>Dikarya</taxon>
        <taxon>Ascomycota</taxon>
        <taxon>Pezizomycotina</taxon>
        <taxon>Dothideomycetes</taxon>
        <taxon>Pleosporomycetidae</taxon>
        <taxon>Pleosporales</taxon>
        <taxon>Corynesporascaceae</taxon>
        <taxon>Corynespora</taxon>
    </lineage>
</organism>
<evidence type="ECO:0000313" key="2">
    <source>
        <dbReference type="EMBL" id="PSN72233.1"/>
    </source>
</evidence>
<protein>
    <recommendedName>
        <fullName evidence="4">DUF1365-domain-containing protein</fullName>
    </recommendedName>
</protein>
<dbReference type="InterPro" id="IPR010775">
    <property type="entry name" value="DUF1365"/>
</dbReference>
<name>A0A2T2P3N2_CORCC</name>
<dbReference type="Proteomes" id="UP000240883">
    <property type="component" value="Unassembled WGS sequence"/>
</dbReference>
<dbReference type="EMBL" id="KZ678130">
    <property type="protein sequence ID" value="PSN72233.1"/>
    <property type="molecule type" value="Genomic_DNA"/>
</dbReference>
<keyword evidence="1" id="KW-0472">Membrane</keyword>